<evidence type="ECO:0000256" key="6">
    <source>
        <dbReference type="ARBA" id="ARBA00023136"/>
    </source>
</evidence>
<evidence type="ECO:0000313" key="14">
    <source>
        <dbReference type="Proteomes" id="UP000824156"/>
    </source>
</evidence>
<evidence type="ECO:0000313" key="13">
    <source>
        <dbReference type="EMBL" id="HIX54912.1"/>
    </source>
</evidence>
<dbReference type="PANTHER" id="PTHR47529:SF1">
    <property type="entry name" value="PERIPLASMIC CHAPERONE PPID"/>
    <property type="match status" value="1"/>
</dbReference>
<evidence type="ECO:0000256" key="3">
    <source>
        <dbReference type="ARBA" id="ARBA00022519"/>
    </source>
</evidence>
<keyword evidence="4" id="KW-0812">Transmembrane</keyword>
<comment type="subcellular location">
    <subcellularLocation>
        <location evidence="1">Cell inner membrane</location>
        <topology evidence="1">Single-pass type II membrane protein</topology>
        <orientation evidence="1">Periplasmic side</orientation>
    </subcellularLocation>
</comment>
<dbReference type="Gene3D" id="3.10.50.40">
    <property type="match status" value="1"/>
</dbReference>
<feature type="non-terminal residue" evidence="13">
    <location>
        <position position="1"/>
    </location>
</feature>
<comment type="caution">
    <text evidence="13">The sequence shown here is derived from an EMBL/GenBank/DDBJ whole genome shotgun (WGS) entry which is preliminary data.</text>
</comment>
<dbReference type="InterPro" id="IPR027304">
    <property type="entry name" value="Trigger_fact/SurA_dom_sf"/>
</dbReference>
<dbReference type="Pfam" id="PF13623">
    <property type="entry name" value="SurA_N_2"/>
    <property type="match status" value="1"/>
</dbReference>
<evidence type="ECO:0000256" key="7">
    <source>
        <dbReference type="ARBA" id="ARBA00023186"/>
    </source>
</evidence>
<comment type="similarity">
    <text evidence="8">Belongs to the PpiD chaperone family.</text>
</comment>
<evidence type="ECO:0000256" key="2">
    <source>
        <dbReference type="ARBA" id="ARBA00022475"/>
    </source>
</evidence>
<keyword evidence="2" id="KW-1003">Cell membrane</keyword>
<reference evidence="13" key="2">
    <citation type="submission" date="2021-04" db="EMBL/GenBank/DDBJ databases">
        <authorList>
            <person name="Gilroy R."/>
        </authorList>
    </citation>
    <scope>NUCLEOTIDE SEQUENCE</scope>
    <source>
        <strain evidence="13">1719</strain>
    </source>
</reference>
<dbReference type="Pfam" id="PF13616">
    <property type="entry name" value="Rotamase_3"/>
    <property type="match status" value="1"/>
</dbReference>
<name>A0A9D1W9N3_9SPHI</name>
<feature type="domain" description="PpiC" evidence="12">
    <location>
        <begin position="252"/>
        <end position="350"/>
    </location>
</feature>
<dbReference type="PANTHER" id="PTHR47529">
    <property type="entry name" value="PEPTIDYL-PROLYL CIS-TRANS ISOMERASE D"/>
    <property type="match status" value="1"/>
</dbReference>
<keyword evidence="11 13" id="KW-0413">Isomerase</keyword>
<reference evidence="13" key="1">
    <citation type="journal article" date="2021" name="PeerJ">
        <title>Extensive microbial diversity within the chicken gut microbiome revealed by metagenomics and culture.</title>
        <authorList>
            <person name="Gilroy R."/>
            <person name="Ravi A."/>
            <person name="Getino M."/>
            <person name="Pursley I."/>
            <person name="Horton D.L."/>
            <person name="Alikhan N.F."/>
            <person name="Baker D."/>
            <person name="Gharbi K."/>
            <person name="Hall N."/>
            <person name="Watson M."/>
            <person name="Adriaenssens E.M."/>
            <person name="Foster-Nyarko E."/>
            <person name="Jarju S."/>
            <person name="Secka A."/>
            <person name="Antonio M."/>
            <person name="Oren A."/>
            <person name="Chaudhuri R.R."/>
            <person name="La Ragione R."/>
            <person name="Hildebrand F."/>
            <person name="Pallen M.J."/>
        </authorList>
    </citation>
    <scope>NUCLEOTIDE SEQUENCE</scope>
    <source>
        <strain evidence="13">1719</strain>
    </source>
</reference>
<keyword evidence="11" id="KW-0697">Rotamase</keyword>
<dbReference type="InterPro" id="IPR052029">
    <property type="entry name" value="PpiD_chaperone"/>
</dbReference>
<keyword evidence="6" id="KW-0472">Membrane</keyword>
<evidence type="ECO:0000256" key="4">
    <source>
        <dbReference type="ARBA" id="ARBA00022692"/>
    </source>
</evidence>
<dbReference type="SUPFAM" id="SSF54534">
    <property type="entry name" value="FKBP-like"/>
    <property type="match status" value="1"/>
</dbReference>
<dbReference type="Proteomes" id="UP000824156">
    <property type="component" value="Unassembled WGS sequence"/>
</dbReference>
<proteinExistence type="inferred from homology"/>
<evidence type="ECO:0000259" key="12">
    <source>
        <dbReference type="PROSITE" id="PS50198"/>
    </source>
</evidence>
<keyword evidence="7" id="KW-0143">Chaperone</keyword>
<dbReference type="GO" id="GO:0003755">
    <property type="term" value="F:peptidyl-prolyl cis-trans isomerase activity"/>
    <property type="evidence" value="ECO:0007669"/>
    <property type="project" value="UniProtKB-KW"/>
</dbReference>
<evidence type="ECO:0000256" key="1">
    <source>
        <dbReference type="ARBA" id="ARBA00004382"/>
    </source>
</evidence>
<accession>A0A9D1W9N3</accession>
<sequence length="610" mass="67752">LSKELLAQEVEKLGLTVAREELNALVHGDEPSMQIMQAFTNPETGTFDREYLSSFISQISSSSVDPMMKMQWEDLLNNIRDERLNEKYANLIGNSIYVTSLEANAEYDNKNKLAKFHYVYLDYASIKDSEINLKDADFDEYYKNNKNKFFNSEESRDIEFVTFNAQPTAADTAATLSEVQQIKSEFESSTNDSLFVNVHSENKYPVTYYRSGQLSDGLDSLLFKADKGTIVGPVLSNGTYELAKVLDSKVGPDSVKASHILLDPLAAGGRDKAMAQADSIRQLILNGDSFSALAVEYSIDEGSKVNGGELPTFPRGQMIPEFENAAFDGKKGDIVVVESQFGVHIVRIEDQIGQSKVVKAAVVDKVIHSSKATTDNAYTKANQFFSAINKDNFKEVADKQELHIQKAPSTTAMSDNLAATTAPRELIRWAFEAKPGDVSDQIYETEEYFIVARMVNVKPKGVQPLKAIKSDIEPEVKQMVKARMLKEKLNNALNGSKNIQEVAQKVDKSAVEVENVVFSNPVIPGLSLEYAVVGTVFGLQPNQPSKAIEGNNGVFAVEVDSFVNPDNLTEPQLSNEKQQKRQALRQQSFNSIFTALQNAAKIDDNRIRFY</sequence>
<protein>
    <recommendedName>
        <fullName evidence="9">Periplasmic chaperone PpiD</fullName>
    </recommendedName>
    <alternativeName>
        <fullName evidence="10">Periplasmic folding chaperone</fullName>
    </alternativeName>
</protein>
<evidence type="ECO:0000256" key="10">
    <source>
        <dbReference type="ARBA" id="ARBA00042775"/>
    </source>
</evidence>
<dbReference type="InterPro" id="IPR046357">
    <property type="entry name" value="PPIase_dom_sf"/>
</dbReference>
<dbReference type="PROSITE" id="PS50198">
    <property type="entry name" value="PPIC_PPIASE_2"/>
    <property type="match status" value="1"/>
</dbReference>
<dbReference type="AlphaFoldDB" id="A0A9D1W9N3"/>
<dbReference type="EMBL" id="DXEZ01000217">
    <property type="protein sequence ID" value="HIX54912.1"/>
    <property type="molecule type" value="Genomic_DNA"/>
</dbReference>
<organism evidence="13 14">
    <name type="scientific">Candidatus Sphingobacterium stercoripullorum</name>
    <dbReference type="NCBI Taxonomy" id="2838759"/>
    <lineage>
        <taxon>Bacteria</taxon>
        <taxon>Pseudomonadati</taxon>
        <taxon>Bacteroidota</taxon>
        <taxon>Sphingobacteriia</taxon>
        <taxon>Sphingobacteriales</taxon>
        <taxon>Sphingobacteriaceae</taxon>
        <taxon>Sphingobacterium</taxon>
    </lineage>
</organism>
<dbReference type="SUPFAM" id="SSF109998">
    <property type="entry name" value="Triger factor/SurA peptide-binding domain-like"/>
    <property type="match status" value="1"/>
</dbReference>
<keyword evidence="5" id="KW-1133">Transmembrane helix</keyword>
<dbReference type="GO" id="GO:0005886">
    <property type="term" value="C:plasma membrane"/>
    <property type="evidence" value="ECO:0007669"/>
    <property type="project" value="UniProtKB-SubCell"/>
</dbReference>
<evidence type="ECO:0000256" key="11">
    <source>
        <dbReference type="PROSITE-ProRule" id="PRU00278"/>
    </source>
</evidence>
<dbReference type="InterPro" id="IPR000297">
    <property type="entry name" value="PPIase_PpiC"/>
</dbReference>
<gene>
    <name evidence="13" type="ORF">H9853_07795</name>
</gene>
<evidence type="ECO:0000256" key="8">
    <source>
        <dbReference type="ARBA" id="ARBA00038408"/>
    </source>
</evidence>
<evidence type="ECO:0000256" key="5">
    <source>
        <dbReference type="ARBA" id="ARBA00022989"/>
    </source>
</evidence>
<keyword evidence="3" id="KW-0997">Cell inner membrane</keyword>
<evidence type="ECO:0000256" key="9">
    <source>
        <dbReference type="ARBA" id="ARBA00040743"/>
    </source>
</evidence>